<dbReference type="Proteomes" id="UP000756860">
    <property type="component" value="Unassembled WGS sequence"/>
</dbReference>
<reference evidence="1 2" key="1">
    <citation type="submission" date="2021-05" db="EMBL/GenBank/DDBJ databases">
        <title>The draft genome of Geobacter luticola JCM 17780.</title>
        <authorList>
            <person name="Xu Z."/>
            <person name="Masuda Y."/>
            <person name="Itoh H."/>
            <person name="Senoo K."/>
        </authorList>
    </citation>
    <scope>NUCLEOTIDE SEQUENCE [LARGE SCALE GENOMIC DNA]</scope>
    <source>
        <strain evidence="1 2">JCM 17780</strain>
    </source>
</reference>
<evidence type="ECO:0000313" key="2">
    <source>
        <dbReference type="Proteomes" id="UP000756860"/>
    </source>
</evidence>
<comment type="caution">
    <text evidence="1">The sequence shown here is derived from an EMBL/GenBank/DDBJ whole genome shotgun (WGS) entry which is preliminary data.</text>
</comment>
<protein>
    <submittedName>
        <fullName evidence="1">BrnA antitoxin family protein</fullName>
    </submittedName>
</protein>
<proteinExistence type="predicted"/>
<dbReference type="InterPro" id="IPR025528">
    <property type="entry name" value="BrnA_antitoxin"/>
</dbReference>
<dbReference type="Pfam" id="PF14384">
    <property type="entry name" value="BrnA_antitoxin"/>
    <property type="match status" value="1"/>
</dbReference>
<accession>A0ABS5SF42</accession>
<sequence>MTAKLAGTKHTFVDPDDAPELTEEWFEKADLMEGAKVVRRGRPAGKTKESQTIRFDVDVLAAFKATGKGWQTRINNALREWLKDHPQNQS</sequence>
<name>A0ABS5SF42_9BACT</name>
<dbReference type="RefSeq" id="WP_214175979.1">
    <property type="nucleotide sequence ID" value="NZ_JAHCVK010000006.1"/>
</dbReference>
<evidence type="ECO:0000313" key="1">
    <source>
        <dbReference type="EMBL" id="MBT0653976.1"/>
    </source>
</evidence>
<organism evidence="1 2">
    <name type="scientific">Geomobilimonas luticola</name>
    <dbReference type="NCBI Taxonomy" id="1114878"/>
    <lineage>
        <taxon>Bacteria</taxon>
        <taxon>Pseudomonadati</taxon>
        <taxon>Thermodesulfobacteriota</taxon>
        <taxon>Desulfuromonadia</taxon>
        <taxon>Geobacterales</taxon>
        <taxon>Geobacteraceae</taxon>
        <taxon>Geomobilimonas</taxon>
    </lineage>
</organism>
<gene>
    <name evidence="1" type="ORF">KI810_12980</name>
</gene>
<keyword evidence="2" id="KW-1185">Reference proteome</keyword>
<dbReference type="EMBL" id="JAHCVK010000006">
    <property type="protein sequence ID" value="MBT0653976.1"/>
    <property type="molecule type" value="Genomic_DNA"/>
</dbReference>